<dbReference type="EMBL" id="LR785546">
    <property type="protein sequence ID" value="CAB3250471.1"/>
    <property type="molecule type" value="mRNA"/>
</dbReference>
<feature type="compositionally biased region" description="Polar residues" evidence="3">
    <location>
        <begin position="17"/>
        <end position="31"/>
    </location>
</feature>
<gene>
    <name evidence="5" type="primary">Gpatch3</name>
</gene>
<dbReference type="PANTHER" id="PTHR12697:SF29">
    <property type="entry name" value="TIR DOMAIN-CONTAINING PROTEIN"/>
    <property type="match status" value="1"/>
</dbReference>
<dbReference type="PROSITE" id="PS50077">
    <property type="entry name" value="HEAT_REPEAT"/>
    <property type="match status" value="1"/>
</dbReference>
<comment type="function">
    <text evidence="1">Catalyzes the hydroxylation of the N(6)-(4-aminobutyl)-L-lysine intermediate produced by deoxyhypusine synthase/DHPS on a critical lysine of the eukaryotic translation initiation factor 5A/eIF-5A. This is the second step of the post-translational modification of that lysine into an unusual amino acid residue named hypusine. Hypusination is unique to mature eIF-5A factor and is essential for its function.</text>
</comment>
<dbReference type="InterPro" id="IPR011989">
    <property type="entry name" value="ARM-like"/>
</dbReference>
<dbReference type="InterPro" id="IPR000157">
    <property type="entry name" value="TIR_dom"/>
</dbReference>
<dbReference type="PROSITE" id="PS50104">
    <property type="entry name" value="TIR"/>
    <property type="match status" value="1"/>
</dbReference>
<feature type="repeat" description="HEAT" evidence="2">
    <location>
        <begin position="359"/>
        <end position="397"/>
    </location>
</feature>
<dbReference type="PANTHER" id="PTHR12697">
    <property type="entry name" value="PBS LYASE HEAT-LIKE PROTEIN"/>
    <property type="match status" value="1"/>
</dbReference>
<dbReference type="GO" id="GO:0007165">
    <property type="term" value="P:signal transduction"/>
    <property type="evidence" value="ECO:0007669"/>
    <property type="project" value="InterPro"/>
</dbReference>
<dbReference type="Gene3D" id="1.25.10.10">
    <property type="entry name" value="Leucine-rich Repeat Variant"/>
    <property type="match status" value="1"/>
</dbReference>
<name>A0A6F9DEK5_9ASCI</name>
<proteinExistence type="evidence at transcript level"/>
<dbReference type="InterPro" id="IPR035897">
    <property type="entry name" value="Toll_tir_struct_dom_sf"/>
</dbReference>
<reference evidence="5" key="1">
    <citation type="submission" date="2020-04" db="EMBL/GenBank/DDBJ databases">
        <authorList>
            <person name="Neveu A P."/>
        </authorList>
    </citation>
    <scope>NUCLEOTIDE SEQUENCE</scope>
    <source>
        <tissue evidence="5">Whole embryo</tissue>
    </source>
</reference>
<dbReference type="Pfam" id="PF13676">
    <property type="entry name" value="TIR_2"/>
    <property type="match status" value="1"/>
</dbReference>
<dbReference type="InterPro" id="IPR016024">
    <property type="entry name" value="ARM-type_fold"/>
</dbReference>
<dbReference type="SUPFAM" id="SSF48371">
    <property type="entry name" value="ARM repeat"/>
    <property type="match status" value="1"/>
</dbReference>
<sequence length="480" mass="53623">MGSSSSKTVKKNVRPITPNQRSATPNRNVTPVGTPGPVTKFTSCKDVMISYSHQDIDIMRKVKGTLEKAGVSVWVDESALTPGAVFLREIGEAIVASRLFIVLLSADSVQSKYCQDEVSLAYISNKNIFAVSILPFNEVSDVMDLGMKLTLACVHWSFLNENPEESLQNFVGAIKSGIERLDEEKIAQEPASEKANLSEESTDEDQFSTSIMNKQALNYRLKEKRESFMLSEQPNLPDSGAAVEYWKQNFGDKDAIEWAKFSELVQTQMSEMWKDLGVPDDTLSHLFTLMKKEMKVFDTKLMKNEYLLFCKKGKQMIAFDEAIKLYAAEAIAVREVFDIGSSVRLTAIENLGDHKSKKVIKVLLDLLYDEEHDVRVVAAIALAHAASDIRKPKVRSEVVNALLGCLNNDDRLVRESGCLALGRMKSKTAIKKLVFLWRNDYISTVREAAQIAIKQIGGDEAEQALHVTKVLSEEIQQLKT</sequence>
<protein>
    <submittedName>
        <fullName evidence="5">G patch domain-containing protein 3</fullName>
    </submittedName>
</protein>
<dbReference type="Gene3D" id="3.40.50.10140">
    <property type="entry name" value="Toll/interleukin-1 receptor homology (TIR) domain"/>
    <property type="match status" value="1"/>
</dbReference>
<evidence type="ECO:0000313" key="5">
    <source>
        <dbReference type="EMBL" id="CAB3250471.1"/>
    </source>
</evidence>
<dbReference type="Pfam" id="PF13646">
    <property type="entry name" value="HEAT_2"/>
    <property type="match status" value="1"/>
</dbReference>
<dbReference type="AlphaFoldDB" id="A0A6F9DEK5"/>
<feature type="region of interest" description="Disordered" evidence="3">
    <location>
        <begin position="1"/>
        <end position="35"/>
    </location>
</feature>
<evidence type="ECO:0000256" key="3">
    <source>
        <dbReference type="SAM" id="MobiDB-lite"/>
    </source>
</evidence>
<organism evidence="5">
    <name type="scientific">Phallusia mammillata</name>
    <dbReference type="NCBI Taxonomy" id="59560"/>
    <lineage>
        <taxon>Eukaryota</taxon>
        <taxon>Metazoa</taxon>
        <taxon>Chordata</taxon>
        <taxon>Tunicata</taxon>
        <taxon>Ascidiacea</taxon>
        <taxon>Phlebobranchia</taxon>
        <taxon>Ascidiidae</taxon>
        <taxon>Phallusia</taxon>
    </lineage>
</organism>
<feature type="domain" description="TIR" evidence="4">
    <location>
        <begin position="43"/>
        <end position="178"/>
    </location>
</feature>
<dbReference type="InterPro" id="IPR021133">
    <property type="entry name" value="HEAT_type_2"/>
</dbReference>
<evidence type="ECO:0000259" key="4">
    <source>
        <dbReference type="PROSITE" id="PS50104"/>
    </source>
</evidence>
<dbReference type="SUPFAM" id="SSF52200">
    <property type="entry name" value="Toll/Interleukin receptor TIR domain"/>
    <property type="match status" value="1"/>
</dbReference>
<accession>A0A6F9DEK5</accession>
<dbReference type="GO" id="GO:0016491">
    <property type="term" value="F:oxidoreductase activity"/>
    <property type="evidence" value="ECO:0007669"/>
    <property type="project" value="TreeGrafter"/>
</dbReference>
<evidence type="ECO:0000256" key="1">
    <source>
        <dbReference type="ARBA" id="ARBA00045876"/>
    </source>
</evidence>
<evidence type="ECO:0000256" key="2">
    <source>
        <dbReference type="PROSITE-ProRule" id="PRU00103"/>
    </source>
</evidence>